<dbReference type="InterPro" id="IPR031885">
    <property type="entry name" value="DUF4764"/>
</dbReference>
<dbReference type="AlphaFoldDB" id="A0A8X6UJN1"/>
<evidence type="ECO:0000256" key="1">
    <source>
        <dbReference type="PROSITE-ProRule" id="PRU00042"/>
    </source>
</evidence>
<protein>
    <submittedName>
        <fullName evidence="4">Zinc finger protein 839</fullName>
    </submittedName>
</protein>
<feature type="region of interest" description="Disordered" evidence="2">
    <location>
        <begin position="446"/>
        <end position="493"/>
    </location>
</feature>
<dbReference type="PANTHER" id="PTHR16116:SF5">
    <property type="entry name" value="ZINC FINGER PROTEIN 839"/>
    <property type="match status" value="1"/>
</dbReference>
<dbReference type="GO" id="GO:0008270">
    <property type="term" value="F:zinc ion binding"/>
    <property type="evidence" value="ECO:0007669"/>
    <property type="project" value="UniProtKB-KW"/>
</dbReference>
<feature type="region of interest" description="Disordered" evidence="2">
    <location>
        <begin position="310"/>
        <end position="421"/>
    </location>
</feature>
<accession>A0A8X6UJN1</accession>
<reference evidence="4" key="1">
    <citation type="submission" date="2020-08" db="EMBL/GenBank/DDBJ databases">
        <title>Multicomponent nature underlies the extraordinary mechanical properties of spider dragline silk.</title>
        <authorList>
            <person name="Kono N."/>
            <person name="Nakamura H."/>
            <person name="Mori M."/>
            <person name="Yoshida Y."/>
            <person name="Ohtoshi R."/>
            <person name="Malay A.D."/>
            <person name="Moran D.A.P."/>
            <person name="Tomita M."/>
            <person name="Numata K."/>
            <person name="Arakawa K."/>
        </authorList>
    </citation>
    <scope>NUCLEOTIDE SEQUENCE</scope>
</reference>
<dbReference type="OrthoDB" id="5981545at2759"/>
<feature type="compositionally biased region" description="Basic and acidic residues" evidence="2">
    <location>
        <begin position="398"/>
        <end position="413"/>
    </location>
</feature>
<evidence type="ECO:0000313" key="5">
    <source>
        <dbReference type="Proteomes" id="UP000887013"/>
    </source>
</evidence>
<feature type="compositionally biased region" description="Basic and acidic residues" evidence="2">
    <location>
        <begin position="332"/>
        <end position="353"/>
    </location>
</feature>
<evidence type="ECO:0000256" key="2">
    <source>
        <dbReference type="SAM" id="MobiDB-lite"/>
    </source>
</evidence>
<gene>
    <name evidence="4" type="primary">ZNF839</name>
    <name evidence="4" type="ORF">NPIL_483851</name>
</gene>
<evidence type="ECO:0000313" key="4">
    <source>
        <dbReference type="EMBL" id="GFU40896.1"/>
    </source>
</evidence>
<dbReference type="PROSITE" id="PS00028">
    <property type="entry name" value="ZINC_FINGER_C2H2_1"/>
    <property type="match status" value="1"/>
</dbReference>
<organism evidence="4 5">
    <name type="scientific">Nephila pilipes</name>
    <name type="common">Giant wood spider</name>
    <name type="synonym">Nephila maculata</name>
    <dbReference type="NCBI Taxonomy" id="299642"/>
    <lineage>
        <taxon>Eukaryota</taxon>
        <taxon>Metazoa</taxon>
        <taxon>Ecdysozoa</taxon>
        <taxon>Arthropoda</taxon>
        <taxon>Chelicerata</taxon>
        <taxon>Arachnida</taxon>
        <taxon>Araneae</taxon>
        <taxon>Araneomorphae</taxon>
        <taxon>Entelegynae</taxon>
        <taxon>Araneoidea</taxon>
        <taxon>Nephilidae</taxon>
        <taxon>Nephila</taxon>
    </lineage>
</organism>
<dbReference type="PANTHER" id="PTHR16116">
    <property type="entry name" value="ZINC FINGER PROTEIN 839"/>
    <property type="match status" value="1"/>
</dbReference>
<name>A0A8X6UJN1_NEPPI</name>
<dbReference type="Proteomes" id="UP000887013">
    <property type="component" value="Unassembled WGS sequence"/>
</dbReference>
<feature type="compositionally biased region" description="Low complexity" evidence="2">
    <location>
        <begin position="467"/>
        <end position="480"/>
    </location>
</feature>
<evidence type="ECO:0000259" key="3">
    <source>
        <dbReference type="PROSITE" id="PS50157"/>
    </source>
</evidence>
<dbReference type="EMBL" id="BMAW01035729">
    <property type="protein sequence ID" value="GFU40896.1"/>
    <property type="molecule type" value="Genomic_DNA"/>
</dbReference>
<feature type="compositionally biased region" description="Basic residues" evidence="2">
    <location>
        <begin position="354"/>
        <end position="363"/>
    </location>
</feature>
<keyword evidence="1" id="KW-0862">Zinc</keyword>
<keyword evidence="5" id="KW-1185">Reference proteome</keyword>
<feature type="compositionally biased region" description="Polar residues" evidence="2">
    <location>
        <begin position="481"/>
        <end position="493"/>
    </location>
</feature>
<sequence>MNVSSMAEELSQQTLMVSKHVPIVASSGGELTIELQGKDIASSDLVPRAVNEINSYDQNSFETTASNVQENIHHLSDHSYIHTTKSLNIDSSVGEINTHDLKSVENSVATGQDVDKNLVLQNLQFDSDKQISESSGIPVKSISLPKDNHQMTVNHDILCFNSVDDSCPENLYVNETVDISNPLVISECPVSSSNSSVHTTSVLPSSTTSTSNSFGLCNLKLLGRKTNAPLGSVENPIQITHKGNKYETTQCLTQAQVQQISYVLQSQEANKIHNGGKSILYDPSTNTRIVCRVVHPSELQGNNYKLQSSNIVSKPNTVRRTSSSFKGKARSRKTDDEDKVNSHLSREEREEKKKQRPRTRSGRISKPPSYMVKDYKRIHHLDFDEDTYDSDGGYSDYHMSDEEIEKSHSKEESLPPGVTTSKQRNFACQKCSKAYIGKGGLSRHFRLHPSHGNMPEGEDVITQDENSSSSLASSVLSGSGNHTNSQHSTSSLPQATVRYENESQPENAPQILSLTNSQANSLVERRKSRLREVLKSCSDEELIDSVLPILAEKVSLWDFFLRKCDEKSDGLRIYEMLKEFEKFLIEMQRISHASLSPASFEDQGKTIINISSKQIAEALSLERGAYFIKDSSIATTNITLTNNLNNHSHLSGEIIQHNAKRKRIDPSVEDVSNGLPEQILSDVHESGTLELPLSDVTFTGNSDFQRQDNHHILNSTLTAGDSQNDLASSKSLFDLNSSTNVTPSSLSSGCLSAVNSSKSQKTNMFFSPNRAQQLHNLQIQKVQVLGPKSQPQVLIKNGGRMSINGFTLSPDLTLSDLPSNKSVCINNRQMDITCSDLTAKTTFQTLNLGTNIDVLNHGHQQTIGMCSNQINLPEIPHINNTHISNDSQIIDAHQTTVADVSKSIVNCLTMTDVQNSTAVISESEIQNCLPPEISSNNTALEETREFEIAPNEIVPEATKTSESSQVLRHFVLPDGQVIGVWSQMDSSEKSMNDQLVQNCLPGNLIIVQNPDGTLQVPNNQNLTLETLQTFVSVDAGQTTQTFTTVHM</sequence>
<keyword evidence="1" id="KW-0479">Metal-binding</keyword>
<dbReference type="PROSITE" id="PS50157">
    <property type="entry name" value="ZINC_FINGER_C2H2_2"/>
    <property type="match status" value="1"/>
</dbReference>
<feature type="compositionally biased region" description="Polar residues" evidence="2">
    <location>
        <begin position="310"/>
        <end position="325"/>
    </location>
</feature>
<dbReference type="InterPro" id="IPR013087">
    <property type="entry name" value="Znf_C2H2_type"/>
</dbReference>
<dbReference type="InterPro" id="IPR039946">
    <property type="entry name" value="ZN839"/>
</dbReference>
<proteinExistence type="predicted"/>
<keyword evidence="1" id="KW-0863">Zinc-finger</keyword>
<feature type="domain" description="C2H2-type" evidence="3">
    <location>
        <begin position="426"/>
        <end position="453"/>
    </location>
</feature>
<comment type="caution">
    <text evidence="4">The sequence shown here is derived from an EMBL/GenBank/DDBJ whole genome shotgun (WGS) entry which is preliminary data.</text>
</comment>
<dbReference type="Pfam" id="PF15961">
    <property type="entry name" value="DUF4764"/>
    <property type="match status" value="2"/>
</dbReference>